<reference evidence="3" key="1">
    <citation type="submission" date="2013-07" db="EMBL/GenBank/DDBJ databases">
        <authorList>
            <person name="McIlroy S."/>
        </authorList>
    </citation>
    <scope>NUCLEOTIDE SEQUENCE [LARGE SCALE GENOMIC DNA]</scope>
    <source>
        <strain evidence="3">Run_A_D11</strain>
    </source>
</reference>
<dbReference type="Gene3D" id="3.40.50.150">
    <property type="entry name" value="Vaccinia Virus protein VP39"/>
    <property type="match status" value="1"/>
</dbReference>
<dbReference type="OrthoDB" id="9806902at2"/>
<dbReference type="SUPFAM" id="SSF53335">
    <property type="entry name" value="S-adenosyl-L-methionine-dependent methyltransferases"/>
    <property type="match status" value="1"/>
</dbReference>
<dbReference type="Proteomes" id="UP000035760">
    <property type="component" value="Unassembled WGS sequence"/>
</dbReference>
<proteinExistence type="predicted"/>
<dbReference type="InterPro" id="IPR051044">
    <property type="entry name" value="MAG_DAG_Lipase"/>
</dbReference>
<sequence length="589" mass="65899">MNPHRQDHDHSFRSWDGVELFYRAWLPESNTDRAVILFHRGHEHSGRWQDVVDKLDLADFALFAWDARGHGRSPGARGDAENLGVLVRDVETFVGHVSRHYGIPIENIVVFAHSVGSVLAATWVHDYAPKIRALVLGSPALQVQLYVPFAIPALRWLLKFKPKAYVNSYVKAKLLTHDPAKIASYDADPLITRRIAVNLLVDLHDAGRKLVDDAAAITVPTLVLTSGADWVVDQAIQHRFFERLGATVKEMHVYPGFFHDTFNERDHHLPLNDARRFILEAFAQPRYEPSLLDADRNSATQREYERLANPLPALSGRRLVYGLSRFFMKTIGARFSRGIKLGVATGFDSGTTLDYVYRNRAEGLTPLGRLIDRNYLNAIGWQGIRLRKIHLEKLLRRAMSELHAADKPVRIVDIAAGHGRYVLDAVGEPSEIPASGVLRDFSPINVEAGRRLIAERGLQERFAFEQGDAFNSASLATLPRDATVGIVSGLYELFPENGPVRASLAGLAAAVTPGGYLIYTGQPWHPQLEFIARVLSSHRDGKPWVMRRRSQQEMDQLVAAAGFEKIAQETDPWGIFTVSLARRLEPGHA</sequence>
<reference evidence="3" key="2">
    <citation type="submission" date="2014-03" db="EMBL/GenBank/DDBJ databases">
        <title>Candidatus Competibacter-lineage genomes retrieved from metagenomes reveal functional metabolic diversity.</title>
        <authorList>
            <person name="McIlroy S.J."/>
            <person name="Albertsen M."/>
            <person name="Andresen E.K."/>
            <person name="Saunders A.M."/>
            <person name="Kristiansen R."/>
            <person name="Stokholm-Bjerregaard M."/>
            <person name="Nielsen K.L."/>
            <person name="Nielsen P.H."/>
        </authorList>
    </citation>
    <scope>NUCLEOTIDE SEQUENCE</scope>
    <source>
        <strain evidence="3">Run_A_D11</strain>
    </source>
</reference>
<keyword evidence="3" id="KW-0489">Methyltransferase</keyword>
<evidence type="ECO:0000259" key="2">
    <source>
        <dbReference type="Pfam" id="PF12147"/>
    </source>
</evidence>
<feature type="domain" description="Serine aminopeptidase S33" evidence="1">
    <location>
        <begin position="31"/>
        <end position="266"/>
    </location>
</feature>
<dbReference type="AlphaFoldDB" id="W6MAS1"/>
<dbReference type="STRING" id="1400863.BN873_70032"/>
<organism evidence="3 4">
    <name type="scientific">Candidatus Competibacter denitrificans Run_A_D11</name>
    <dbReference type="NCBI Taxonomy" id="1400863"/>
    <lineage>
        <taxon>Bacteria</taxon>
        <taxon>Pseudomonadati</taxon>
        <taxon>Pseudomonadota</taxon>
        <taxon>Gammaproteobacteria</taxon>
        <taxon>Candidatus Competibacteraceae</taxon>
        <taxon>Candidatus Competibacter</taxon>
    </lineage>
</organism>
<dbReference type="GO" id="GO:0008168">
    <property type="term" value="F:methyltransferase activity"/>
    <property type="evidence" value="ECO:0007669"/>
    <property type="project" value="UniProtKB-KW"/>
</dbReference>
<name>W6MAS1_9GAMM</name>
<dbReference type="PANTHER" id="PTHR11614">
    <property type="entry name" value="PHOSPHOLIPASE-RELATED"/>
    <property type="match status" value="1"/>
</dbReference>
<keyword evidence="4" id="KW-1185">Reference proteome</keyword>
<evidence type="ECO:0000313" key="3">
    <source>
        <dbReference type="EMBL" id="CDI03884.1"/>
    </source>
</evidence>
<protein>
    <submittedName>
        <fullName evidence="3">Methylase with S-adenosyl-L-methionine-dependent methyltransferase domain and alpha/beta-hydrolase domain</fullName>
    </submittedName>
</protein>
<dbReference type="GO" id="GO:0032259">
    <property type="term" value="P:methylation"/>
    <property type="evidence" value="ECO:0007669"/>
    <property type="project" value="UniProtKB-KW"/>
</dbReference>
<dbReference type="InterPro" id="IPR029063">
    <property type="entry name" value="SAM-dependent_MTases_sf"/>
</dbReference>
<gene>
    <name evidence="3" type="primary">ynbC</name>
    <name evidence="3" type="ORF">BN873_70032</name>
</gene>
<feature type="domain" description="Methyltransferase" evidence="2">
    <location>
        <begin position="274"/>
        <end position="583"/>
    </location>
</feature>
<dbReference type="SUPFAM" id="SSF53474">
    <property type="entry name" value="alpha/beta-Hydrolases"/>
    <property type="match status" value="1"/>
</dbReference>
<dbReference type="Pfam" id="PF12147">
    <property type="entry name" value="Methyltransf_20"/>
    <property type="match status" value="1"/>
</dbReference>
<dbReference type="RefSeq" id="WP_048675202.1">
    <property type="nucleotide sequence ID" value="NZ_CBTJ020000080.1"/>
</dbReference>
<dbReference type="InterPro" id="IPR029058">
    <property type="entry name" value="AB_hydrolase_fold"/>
</dbReference>
<evidence type="ECO:0000313" key="4">
    <source>
        <dbReference type="Proteomes" id="UP000035760"/>
    </source>
</evidence>
<dbReference type="FunFam" id="3.40.50.1820:FF:000201">
    <property type="entry name" value="Alpha/beta fold hydrolase"/>
    <property type="match status" value="1"/>
</dbReference>
<dbReference type="Pfam" id="PF12146">
    <property type="entry name" value="Hydrolase_4"/>
    <property type="match status" value="1"/>
</dbReference>
<dbReference type="EMBL" id="CBTJ020000080">
    <property type="protein sequence ID" value="CDI03884.1"/>
    <property type="molecule type" value="Genomic_DNA"/>
</dbReference>
<dbReference type="Gene3D" id="3.40.50.1820">
    <property type="entry name" value="alpha/beta hydrolase"/>
    <property type="match status" value="1"/>
</dbReference>
<comment type="caution">
    <text evidence="3">The sequence shown here is derived from an EMBL/GenBank/DDBJ whole genome shotgun (WGS) entry which is preliminary data.</text>
</comment>
<dbReference type="InterPro" id="IPR022742">
    <property type="entry name" value="Hydrolase_4"/>
</dbReference>
<accession>W6MAS1</accession>
<evidence type="ECO:0000259" key="1">
    <source>
        <dbReference type="Pfam" id="PF12146"/>
    </source>
</evidence>
<dbReference type="InterPro" id="IPR022744">
    <property type="entry name" value="MeTrfase_dom_put"/>
</dbReference>
<dbReference type="GO" id="GO:0016787">
    <property type="term" value="F:hydrolase activity"/>
    <property type="evidence" value="ECO:0007669"/>
    <property type="project" value="UniProtKB-KW"/>
</dbReference>
<keyword evidence="3" id="KW-0808">Transferase</keyword>